<dbReference type="Gene3D" id="3.30.470.20">
    <property type="entry name" value="ATP-grasp fold, B domain"/>
    <property type="match status" value="1"/>
</dbReference>
<sequence length="389" mass="41266">MRLYLTALKPTDSVSDGFLPAARALGCDVTVLTDRPEQYAASGAETIACDVRDARAVIDVIAHHHPPAAVFSNSDHIQAETALAAAYFGLPGKDWRACVAAKNKALTRRRLAEAGVETVRSLRLAPGQAVPGAGDAPLPAVVKPSQGVASEDVVLVRDARELAEAVRAIRARRPGETLVAEEYLDGPLHTLETLGDGRAVRVLGGFRTTLGPLPYFVEERLDWAPPPAADHVLRALEALGAGFGACHTEYVMTADGPRIIEVNYRVIGDHCDFLLADLLGVPLFEQILAVHLGLGLPADAGGPAAGHGTALSLVAERSGTVTRTPPAVEPSPGDRVRLWHRPLRAPGDRVEHSNTNRDYLGIVRAIGPDRASVDRAVDAFTTADPWVVA</sequence>
<evidence type="ECO:0000313" key="7">
    <source>
        <dbReference type="Proteomes" id="UP001595850"/>
    </source>
</evidence>
<keyword evidence="2 4" id="KW-0547">Nucleotide-binding</keyword>
<dbReference type="PROSITE" id="PS50975">
    <property type="entry name" value="ATP_GRASP"/>
    <property type="match status" value="1"/>
</dbReference>
<organism evidence="6 7">
    <name type="scientific">Planomonospora corallina</name>
    <dbReference type="NCBI Taxonomy" id="1806052"/>
    <lineage>
        <taxon>Bacteria</taxon>
        <taxon>Bacillati</taxon>
        <taxon>Actinomycetota</taxon>
        <taxon>Actinomycetes</taxon>
        <taxon>Streptosporangiales</taxon>
        <taxon>Streptosporangiaceae</taxon>
        <taxon>Planomonospora</taxon>
    </lineage>
</organism>
<name>A0ABV8I241_9ACTN</name>
<evidence type="ECO:0000256" key="1">
    <source>
        <dbReference type="ARBA" id="ARBA00022598"/>
    </source>
</evidence>
<keyword evidence="1" id="KW-0436">Ligase</keyword>
<proteinExistence type="predicted"/>
<evidence type="ECO:0000256" key="3">
    <source>
        <dbReference type="ARBA" id="ARBA00022840"/>
    </source>
</evidence>
<dbReference type="InterPro" id="IPR011761">
    <property type="entry name" value="ATP-grasp"/>
</dbReference>
<dbReference type="SMART" id="SM01209">
    <property type="entry name" value="GARS_A"/>
    <property type="match status" value="1"/>
</dbReference>
<keyword evidence="7" id="KW-1185">Reference proteome</keyword>
<dbReference type="Proteomes" id="UP001595850">
    <property type="component" value="Unassembled WGS sequence"/>
</dbReference>
<dbReference type="SUPFAM" id="SSF56059">
    <property type="entry name" value="Glutathione synthetase ATP-binding domain-like"/>
    <property type="match status" value="1"/>
</dbReference>
<evidence type="ECO:0000256" key="4">
    <source>
        <dbReference type="PROSITE-ProRule" id="PRU00409"/>
    </source>
</evidence>
<dbReference type="PANTHER" id="PTHR43585">
    <property type="entry name" value="FUMIPYRROLE BIOSYNTHESIS PROTEIN C"/>
    <property type="match status" value="1"/>
</dbReference>
<dbReference type="InterPro" id="IPR052032">
    <property type="entry name" value="ATP-dep_AA_Ligase"/>
</dbReference>
<gene>
    <name evidence="6" type="ORF">ACFOWE_08100</name>
</gene>
<accession>A0ABV8I241</accession>
<protein>
    <submittedName>
        <fullName evidence="6">Siderophore biosynthesis protein</fullName>
    </submittedName>
</protein>
<dbReference type="RefSeq" id="WP_377286497.1">
    <property type="nucleotide sequence ID" value="NZ_JBHSBM010000012.1"/>
</dbReference>
<evidence type="ECO:0000313" key="6">
    <source>
        <dbReference type="EMBL" id="MFC4058251.1"/>
    </source>
</evidence>
<reference evidence="7" key="1">
    <citation type="journal article" date="2019" name="Int. J. Syst. Evol. Microbiol.">
        <title>The Global Catalogue of Microorganisms (GCM) 10K type strain sequencing project: providing services to taxonomists for standard genome sequencing and annotation.</title>
        <authorList>
            <consortium name="The Broad Institute Genomics Platform"/>
            <consortium name="The Broad Institute Genome Sequencing Center for Infectious Disease"/>
            <person name="Wu L."/>
            <person name="Ma J."/>
        </authorList>
    </citation>
    <scope>NUCLEOTIDE SEQUENCE [LARGE SCALE GENOMIC DNA]</scope>
    <source>
        <strain evidence="7">TBRC 4489</strain>
    </source>
</reference>
<evidence type="ECO:0000259" key="5">
    <source>
        <dbReference type="PROSITE" id="PS50975"/>
    </source>
</evidence>
<dbReference type="EMBL" id="JBHSBM010000012">
    <property type="protein sequence ID" value="MFC4058251.1"/>
    <property type="molecule type" value="Genomic_DNA"/>
</dbReference>
<keyword evidence="3 4" id="KW-0067">ATP-binding</keyword>
<feature type="domain" description="ATP-grasp" evidence="5">
    <location>
        <begin position="108"/>
        <end position="292"/>
    </location>
</feature>
<evidence type="ECO:0000256" key="2">
    <source>
        <dbReference type="ARBA" id="ARBA00022741"/>
    </source>
</evidence>
<comment type="caution">
    <text evidence="6">The sequence shown here is derived from an EMBL/GenBank/DDBJ whole genome shotgun (WGS) entry which is preliminary data.</text>
</comment>
<dbReference type="PANTHER" id="PTHR43585:SF2">
    <property type="entry name" value="ATP-GRASP ENZYME FSQD"/>
    <property type="match status" value="1"/>
</dbReference>